<dbReference type="OrthoDB" id="5958445at2759"/>
<gene>
    <name evidence="3" type="primary">LOC116302976</name>
</gene>
<dbReference type="Gene3D" id="2.130.10.10">
    <property type="entry name" value="YVTN repeat-like/Quinoprotein amine dehydrogenase"/>
    <property type="match status" value="1"/>
</dbReference>
<dbReference type="SUPFAM" id="SSF50978">
    <property type="entry name" value="WD40 repeat-like"/>
    <property type="match status" value="1"/>
</dbReference>
<organism evidence="2 3">
    <name type="scientific">Actinia tenebrosa</name>
    <name type="common">Australian red waratah sea anemone</name>
    <dbReference type="NCBI Taxonomy" id="6105"/>
    <lineage>
        <taxon>Eukaryota</taxon>
        <taxon>Metazoa</taxon>
        <taxon>Cnidaria</taxon>
        <taxon>Anthozoa</taxon>
        <taxon>Hexacorallia</taxon>
        <taxon>Actiniaria</taxon>
        <taxon>Actiniidae</taxon>
        <taxon>Actinia</taxon>
    </lineage>
</organism>
<proteinExistence type="predicted"/>
<dbReference type="SMART" id="SM00320">
    <property type="entry name" value="WD40"/>
    <property type="match status" value="3"/>
</dbReference>
<feature type="region of interest" description="Disordered" evidence="1">
    <location>
        <begin position="452"/>
        <end position="518"/>
    </location>
</feature>
<evidence type="ECO:0000313" key="3">
    <source>
        <dbReference type="RefSeq" id="XP_031568271.1"/>
    </source>
</evidence>
<name>A0A6P8IMM1_ACTTE</name>
<dbReference type="InParanoid" id="A0A6P8IMM1"/>
<accession>A0A6P8IMM1</accession>
<dbReference type="InterPro" id="IPR001680">
    <property type="entry name" value="WD40_rpt"/>
</dbReference>
<evidence type="ECO:0000313" key="2">
    <source>
        <dbReference type="Proteomes" id="UP000515163"/>
    </source>
</evidence>
<protein>
    <submittedName>
        <fullName evidence="3">Uncharacterized protein LOC116302976</fullName>
    </submittedName>
</protein>
<sequence length="742" mass="82345">MAGGLDSQHKLLQIKEKLRFATTSLQNCLNFSHDCKYLSLLCDFGEAIIIKIEESNISTSLQGIIYKKLEHGNGETLEGQSWSPDDGIYAVLGNKAYLYQVHNDFSLFHAIPLYYIPKDIAISTTLTGEPKTQLKYKTVIAGPNGVEMYDLEVNNSSIIVKQGLHLHADLAIVLVDFSPDLQYLAVAALDCHFGIWNVQSLEGEKKDFWYKHLSTVRITNMAFSHDSQSIAVACWDGVCYIYTKSQPSTQESKTSCQWIQCNHILQSSGERVCGLLTGSLVCWAPDSMSVRFSFANEEGSWLNTLDVKDGKSWTEKIAEKGVEVKGINTLSCQAGDFSVCYLSSQQLLLSRWAFKDKKVISSKNHDNPREVLLYEDLMCSVWLVPEDPKHFTGMTLRWCCYSDEDLEQVKNLCEMLSVNCSNDEQKFRSGVSLDARPAEKCLWDAIKTRGKKDNAKGEDSLSSSTLPPPASTSSSSSPPSSSSFTPLLPQSSLLPSSSSSSSTPPLPQSSLFPPSSSLSSSNCTVNVPFYEPSTLLSSLSVSNPGHFVLASRMVVVLVVLPSIAYVYYQKNKEWKSVVFRDAVTRCCLVQENILVTLSANGNLGAWHLTKNSSFTCLDSLLIQGLQTERAFVVGDVFEPLVLVFDVDTQGEQRVAHVSLQGDTLALAKREIVCMPTPPLTFCSSMLGVCVFFTKENNSYSVLIPELSITYDIAYDERYTSLFQCIMENKKKLLDFVIENQQS</sequence>
<keyword evidence="2" id="KW-1185">Reference proteome</keyword>
<dbReference type="InterPro" id="IPR036322">
    <property type="entry name" value="WD40_repeat_dom_sf"/>
</dbReference>
<reference evidence="3" key="1">
    <citation type="submission" date="2025-08" db="UniProtKB">
        <authorList>
            <consortium name="RefSeq"/>
        </authorList>
    </citation>
    <scope>IDENTIFICATION</scope>
    <source>
        <tissue evidence="3">Tentacle</tissue>
    </source>
</reference>
<dbReference type="Proteomes" id="UP000515163">
    <property type="component" value="Unplaced"/>
</dbReference>
<evidence type="ECO:0000256" key="1">
    <source>
        <dbReference type="SAM" id="MobiDB-lite"/>
    </source>
</evidence>
<feature type="compositionally biased region" description="Low complexity" evidence="1">
    <location>
        <begin position="460"/>
        <end position="518"/>
    </location>
</feature>
<dbReference type="KEGG" id="aten:116302976"/>
<dbReference type="InterPro" id="IPR015943">
    <property type="entry name" value="WD40/YVTN_repeat-like_dom_sf"/>
</dbReference>
<dbReference type="GeneID" id="116302976"/>
<dbReference type="RefSeq" id="XP_031568271.1">
    <property type="nucleotide sequence ID" value="XM_031712411.1"/>
</dbReference>
<dbReference type="SUPFAM" id="SSF101908">
    <property type="entry name" value="Putative isomerase YbhE"/>
    <property type="match status" value="1"/>
</dbReference>
<dbReference type="AlphaFoldDB" id="A0A6P8IMM1"/>